<proteinExistence type="predicted"/>
<feature type="region of interest" description="Disordered" evidence="1">
    <location>
        <begin position="96"/>
        <end position="149"/>
    </location>
</feature>
<accession>A0AAD8V0K9</accession>
<dbReference type="Gene3D" id="2.30.60.10">
    <property type="entry name" value="Cyanovirin-N"/>
    <property type="match status" value="1"/>
</dbReference>
<dbReference type="InterPro" id="IPR036673">
    <property type="entry name" value="Cyanovirin-N_sf"/>
</dbReference>
<dbReference type="SUPFAM" id="SSF51322">
    <property type="entry name" value="Cyanovirin-N"/>
    <property type="match status" value="1"/>
</dbReference>
<name>A0AAD8V0K9_9PEZI</name>
<evidence type="ECO:0000256" key="1">
    <source>
        <dbReference type="SAM" id="MobiDB-lite"/>
    </source>
</evidence>
<comment type="caution">
    <text evidence="4">The sequence shown here is derived from an EMBL/GenBank/DDBJ whole genome shotgun (WGS) entry which is preliminary data.</text>
</comment>
<dbReference type="Pfam" id="PF08881">
    <property type="entry name" value="CVNH"/>
    <property type="match status" value="1"/>
</dbReference>
<dbReference type="RefSeq" id="XP_060409022.1">
    <property type="nucleotide sequence ID" value="XM_060558988.1"/>
</dbReference>
<evidence type="ECO:0000256" key="2">
    <source>
        <dbReference type="SAM" id="SignalP"/>
    </source>
</evidence>
<keyword evidence="5" id="KW-1185">Reference proteome</keyword>
<sequence>MKILVAIGVPLGLVTTHANAQLHSTTTALTAASWKPIKAIATTIPDESFLSVLPATFHTVTFPAQQGSIDTLPTTFVPHAVSKNIINSRARPLAKSLEGDGSYKQGSEDEDGPKDPEEEKGHLGLPTRAHAAEPSSALTGHRPNARSLSGKKDAGGFLKTCAPNWVVWELNSAIWAHCRGSGGRRGKLFWSRIGLDHMLGNERGQLAYRRNGSFSSTCIDCKRWGTAHLACRCLDGRGDFQATSINLGKFSYPLAGRSPTYGFVDKYIGNFDGLLCSEYECGAREAPPSNGN</sequence>
<dbReference type="Proteomes" id="UP001230504">
    <property type="component" value="Unassembled WGS sequence"/>
</dbReference>
<feature type="chain" id="PRO_5042112395" description="Cyanovirin-N domain-containing protein" evidence="2">
    <location>
        <begin position="21"/>
        <end position="292"/>
    </location>
</feature>
<dbReference type="EMBL" id="JAHLJV010000093">
    <property type="protein sequence ID" value="KAK1573390.1"/>
    <property type="molecule type" value="Genomic_DNA"/>
</dbReference>
<evidence type="ECO:0000259" key="3">
    <source>
        <dbReference type="Pfam" id="PF08881"/>
    </source>
</evidence>
<dbReference type="AlphaFoldDB" id="A0AAD8V0K9"/>
<feature type="signal peptide" evidence="2">
    <location>
        <begin position="1"/>
        <end position="20"/>
    </location>
</feature>
<dbReference type="GeneID" id="85443228"/>
<protein>
    <recommendedName>
        <fullName evidence="3">Cyanovirin-N domain-containing protein</fullName>
    </recommendedName>
</protein>
<evidence type="ECO:0000313" key="4">
    <source>
        <dbReference type="EMBL" id="KAK1573390.1"/>
    </source>
</evidence>
<reference evidence="4" key="1">
    <citation type="submission" date="2021-06" db="EMBL/GenBank/DDBJ databases">
        <title>Comparative genomics, transcriptomics and evolutionary studies reveal genomic signatures of adaptation to plant cell wall in hemibiotrophic fungi.</title>
        <authorList>
            <consortium name="DOE Joint Genome Institute"/>
            <person name="Baroncelli R."/>
            <person name="Diaz J.F."/>
            <person name="Benocci T."/>
            <person name="Peng M."/>
            <person name="Battaglia E."/>
            <person name="Haridas S."/>
            <person name="Andreopoulos W."/>
            <person name="Labutti K."/>
            <person name="Pangilinan J."/>
            <person name="Floch G.L."/>
            <person name="Makela M.R."/>
            <person name="Henrissat B."/>
            <person name="Grigoriev I.V."/>
            <person name="Crouch J.A."/>
            <person name="De Vries R.P."/>
            <person name="Sukno S.A."/>
            <person name="Thon M.R."/>
        </authorList>
    </citation>
    <scope>NUCLEOTIDE SEQUENCE</scope>
    <source>
        <strain evidence="4">CBS 125086</strain>
    </source>
</reference>
<gene>
    <name evidence="4" type="ORF">LY79DRAFT_568746</name>
</gene>
<feature type="compositionally biased region" description="Basic and acidic residues" evidence="1">
    <location>
        <begin position="113"/>
        <end position="122"/>
    </location>
</feature>
<dbReference type="InterPro" id="IPR011058">
    <property type="entry name" value="Cyanovirin-N"/>
</dbReference>
<evidence type="ECO:0000313" key="5">
    <source>
        <dbReference type="Proteomes" id="UP001230504"/>
    </source>
</evidence>
<organism evidence="4 5">
    <name type="scientific">Colletotrichum navitas</name>
    <dbReference type="NCBI Taxonomy" id="681940"/>
    <lineage>
        <taxon>Eukaryota</taxon>
        <taxon>Fungi</taxon>
        <taxon>Dikarya</taxon>
        <taxon>Ascomycota</taxon>
        <taxon>Pezizomycotina</taxon>
        <taxon>Sordariomycetes</taxon>
        <taxon>Hypocreomycetidae</taxon>
        <taxon>Glomerellales</taxon>
        <taxon>Glomerellaceae</taxon>
        <taxon>Colletotrichum</taxon>
        <taxon>Colletotrichum graminicola species complex</taxon>
    </lineage>
</organism>
<feature type="domain" description="Cyanovirin-N" evidence="3">
    <location>
        <begin position="170"/>
        <end position="249"/>
    </location>
</feature>
<keyword evidence="2" id="KW-0732">Signal</keyword>